<dbReference type="PANTHER" id="PTHR10465:SF0">
    <property type="entry name" value="SARCALUMENIN"/>
    <property type="match status" value="1"/>
</dbReference>
<protein>
    <recommendedName>
        <fullName evidence="6">Dynamin N-terminal domain-containing protein</fullName>
    </recommendedName>
</protein>
<dbReference type="Pfam" id="PF00350">
    <property type="entry name" value="Dynamin_N"/>
    <property type="match status" value="1"/>
</dbReference>
<dbReference type="SUPFAM" id="SSF52540">
    <property type="entry name" value="P-loop containing nucleoside triphosphate hydrolases"/>
    <property type="match status" value="1"/>
</dbReference>
<reference evidence="7" key="1">
    <citation type="journal article" date="2018" name="Genome Biol.">
        <title>SKESA: strategic k-mer extension for scrupulous assemblies.</title>
        <authorList>
            <person name="Souvorov A."/>
            <person name="Agarwala R."/>
            <person name="Lipman D.J."/>
        </authorList>
    </citation>
    <scope>NUCLEOTIDE SEQUENCE</scope>
    <source>
        <strain evidence="7">RS189</strain>
    </source>
</reference>
<proteinExistence type="predicted"/>
<keyword evidence="5" id="KW-0472">Membrane</keyword>
<dbReference type="InterPro" id="IPR027094">
    <property type="entry name" value="Mitofusin_fam"/>
</dbReference>
<sequence>MNQLTPRENIHAFMQTLENVYTQLSLHKGFLREEGLFQLNQILANMRRSLAAEDEASKLLRIGIVGSVKAGKSTFLNALLFNGQNILPKAATPMTASLTRLRYAQEQCAKLVFYSPEDWQDIESDAETAESMIAKKLAEARAHHANNLRNSSIHFNEERVRKSIIHELPPELAACRELKKTAEKEGLDVYSELEKGEQIIPFDNLSEIQAKLSEYIGSHGRLTPLVRHVELNLNHDVLRDIEIIDTPGLNDPVVSRSRETINFLCQCDCVMILSYAGEFLSKQDMDLIKHKLVNDGILHHTIIASKMDLAIQDHRGQKTFFKDAFMATRQNVVSTMKGRFDSQEPVLVSALLEGIAWKMEQQLPLSEEEQLTRDNLASFTNAPHEAKDFRSVAGLKRVRQELEQCREKKDQIKYSHQIDLIRGKKSELRNCLKNLETSALSDKETLSSVDLETLQSGMNALNQSVKKIDADIHVHFSTAELQMHREFERLKLRIIGLIDNYRELNVSSRSHDEDRSTTSGMFFWKKTHTRIVSVTEYQAEISDIINTLRRYTNNVGAEIITAYEHFTPLDTLKAQLKKHVLEAFHEADVTFSKETILGPLQISLDKLRITPPHYEPQAEIDSIVNKFGASVKNEDIAELKVALEKALDSISKKIRHTLDEQQASFIRTLHQQNDMFVGDISKSIQSNLDKLSAQYNDKQSNIAHYDETITRLRELRAELSHLEV</sequence>
<evidence type="ECO:0000256" key="3">
    <source>
        <dbReference type="ARBA" id="ARBA00022801"/>
    </source>
</evidence>
<evidence type="ECO:0000256" key="1">
    <source>
        <dbReference type="ARBA" id="ARBA00004370"/>
    </source>
</evidence>
<dbReference type="EMBL" id="DACUGV010000003">
    <property type="protein sequence ID" value="HAT7592985.1"/>
    <property type="molecule type" value="Genomic_DNA"/>
</dbReference>
<gene>
    <name evidence="7" type="ORF">JAW44_002745</name>
</gene>
<evidence type="ECO:0000313" key="8">
    <source>
        <dbReference type="Proteomes" id="UP000867745"/>
    </source>
</evidence>
<reference evidence="7" key="2">
    <citation type="submission" date="2020-11" db="EMBL/GenBank/DDBJ databases">
        <authorList>
            <consortium name="NCBI Pathogen Detection Project"/>
        </authorList>
    </citation>
    <scope>NUCLEOTIDE SEQUENCE</scope>
    <source>
        <strain evidence="7">RS189</strain>
    </source>
</reference>
<dbReference type="GO" id="GO:0016020">
    <property type="term" value="C:membrane"/>
    <property type="evidence" value="ECO:0007669"/>
    <property type="project" value="UniProtKB-SubCell"/>
</dbReference>
<comment type="subcellular location">
    <subcellularLocation>
        <location evidence="1">Membrane</location>
    </subcellularLocation>
</comment>
<evidence type="ECO:0000256" key="4">
    <source>
        <dbReference type="ARBA" id="ARBA00023134"/>
    </source>
</evidence>
<dbReference type="InterPro" id="IPR027417">
    <property type="entry name" value="P-loop_NTPase"/>
</dbReference>
<comment type="caution">
    <text evidence="7">The sequence shown here is derived from an EMBL/GenBank/DDBJ whole genome shotgun (WGS) entry which is preliminary data.</text>
</comment>
<dbReference type="RefSeq" id="WP_061383028.1">
    <property type="nucleotide sequence ID" value="NZ_CP019986.1"/>
</dbReference>
<evidence type="ECO:0000313" key="7">
    <source>
        <dbReference type="EMBL" id="HAT7592985.1"/>
    </source>
</evidence>
<keyword evidence="4" id="KW-0342">GTP-binding</keyword>
<dbReference type="Proteomes" id="UP000867745">
    <property type="component" value="Unassembled WGS sequence"/>
</dbReference>
<dbReference type="GO" id="GO:0003924">
    <property type="term" value="F:GTPase activity"/>
    <property type="evidence" value="ECO:0007669"/>
    <property type="project" value="InterPro"/>
</dbReference>
<keyword evidence="2" id="KW-0547">Nucleotide-binding</keyword>
<dbReference type="Gene3D" id="3.40.50.300">
    <property type="entry name" value="P-loop containing nucleotide triphosphate hydrolases"/>
    <property type="match status" value="1"/>
</dbReference>
<keyword evidence="3" id="KW-0378">Hydrolase</keyword>
<dbReference type="AlphaFoldDB" id="A0AA37ZBH6"/>
<evidence type="ECO:0000256" key="5">
    <source>
        <dbReference type="ARBA" id="ARBA00023136"/>
    </source>
</evidence>
<dbReference type="PANTHER" id="PTHR10465">
    <property type="entry name" value="TRANSMEMBRANE GTPASE FZO1"/>
    <property type="match status" value="1"/>
</dbReference>
<evidence type="ECO:0000256" key="2">
    <source>
        <dbReference type="ARBA" id="ARBA00022741"/>
    </source>
</evidence>
<name>A0AA37ZBH6_9ENTR</name>
<accession>A0AA37ZBH6</accession>
<dbReference type="GO" id="GO:0005525">
    <property type="term" value="F:GTP binding"/>
    <property type="evidence" value="ECO:0007669"/>
    <property type="project" value="UniProtKB-KW"/>
</dbReference>
<dbReference type="InterPro" id="IPR045063">
    <property type="entry name" value="Dynamin_N"/>
</dbReference>
<evidence type="ECO:0000259" key="6">
    <source>
        <dbReference type="Pfam" id="PF00350"/>
    </source>
</evidence>
<feature type="domain" description="Dynamin N-terminal" evidence="6">
    <location>
        <begin position="62"/>
        <end position="296"/>
    </location>
</feature>
<organism evidence="7 8">
    <name type="scientific">Citrobacter werkmanii</name>
    <dbReference type="NCBI Taxonomy" id="67827"/>
    <lineage>
        <taxon>Bacteria</taxon>
        <taxon>Pseudomonadati</taxon>
        <taxon>Pseudomonadota</taxon>
        <taxon>Gammaproteobacteria</taxon>
        <taxon>Enterobacterales</taxon>
        <taxon>Enterobacteriaceae</taxon>
        <taxon>Citrobacter</taxon>
        <taxon>Citrobacter freundii complex</taxon>
    </lineage>
</organism>